<dbReference type="RefSeq" id="XP_002425050.1">
    <property type="nucleotide sequence ID" value="XM_002425005.1"/>
</dbReference>
<dbReference type="InParanoid" id="E0VG06"/>
<organism>
    <name type="scientific">Pediculus humanus subsp. corporis</name>
    <name type="common">Body louse</name>
    <dbReference type="NCBI Taxonomy" id="121224"/>
    <lineage>
        <taxon>Eukaryota</taxon>
        <taxon>Metazoa</taxon>
        <taxon>Ecdysozoa</taxon>
        <taxon>Arthropoda</taxon>
        <taxon>Hexapoda</taxon>
        <taxon>Insecta</taxon>
        <taxon>Pterygota</taxon>
        <taxon>Neoptera</taxon>
        <taxon>Paraneoptera</taxon>
        <taxon>Psocodea</taxon>
        <taxon>Troctomorpha</taxon>
        <taxon>Phthiraptera</taxon>
        <taxon>Anoplura</taxon>
        <taxon>Pediculidae</taxon>
        <taxon>Pediculus</taxon>
    </lineage>
</organism>
<proteinExistence type="predicted"/>
<reference evidence="2" key="3">
    <citation type="submission" date="2021-02" db="UniProtKB">
        <authorList>
            <consortium name="EnsemblMetazoa"/>
        </authorList>
    </citation>
    <scope>IDENTIFICATION</scope>
    <source>
        <strain evidence="2">USDA</strain>
    </source>
</reference>
<accession>E0VG06</accession>
<protein>
    <submittedName>
        <fullName evidence="1 2">Uncharacterized protein</fullName>
    </submittedName>
</protein>
<dbReference type="GeneID" id="8236705"/>
<dbReference type="CTD" id="8236705"/>
<evidence type="ECO:0000313" key="3">
    <source>
        <dbReference type="Proteomes" id="UP000009046"/>
    </source>
</evidence>
<sequence>MKTDDLERLCRRIGRFLWIRLEKSGKNSGVHWRSLEKTGENWRTRIVWIRLEQSKNILEKTGEVWRKSGENWKSLDKIGEYSEKI</sequence>
<reference evidence="1" key="2">
    <citation type="submission" date="2007-04" db="EMBL/GenBank/DDBJ databases">
        <title>The genome of the human body louse.</title>
        <authorList>
            <consortium name="The Human Body Louse Genome Consortium"/>
            <person name="Kirkness E."/>
            <person name="Walenz B."/>
            <person name="Hass B."/>
            <person name="Bruggner R."/>
            <person name="Strausberg R."/>
        </authorList>
    </citation>
    <scope>NUCLEOTIDE SEQUENCE</scope>
    <source>
        <strain evidence="1">USDA</strain>
    </source>
</reference>
<dbReference type="KEGG" id="phu:Phum_PHUM170210"/>
<reference evidence="1" key="1">
    <citation type="submission" date="2007-04" db="EMBL/GenBank/DDBJ databases">
        <title>Annotation of Pediculus humanus corporis strain USDA.</title>
        <authorList>
            <person name="Kirkness E."/>
            <person name="Hannick L."/>
            <person name="Hass B."/>
            <person name="Bruggner R."/>
            <person name="Lawson D."/>
            <person name="Bidwell S."/>
            <person name="Joardar V."/>
            <person name="Caler E."/>
            <person name="Walenz B."/>
            <person name="Inman J."/>
            <person name="Schobel S."/>
            <person name="Galinsky K."/>
            <person name="Amedeo P."/>
            <person name="Strausberg R."/>
        </authorList>
    </citation>
    <scope>NUCLEOTIDE SEQUENCE</scope>
    <source>
        <strain evidence="1">USDA</strain>
    </source>
</reference>
<dbReference type="EMBL" id="DS235129">
    <property type="protein sequence ID" value="EEB12312.1"/>
    <property type="molecule type" value="Genomic_DNA"/>
</dbReference>
<dbReference type="AlphaFoldDB" id="E0VG06"/>
<name>E0VG06_PEDHC</name>
<evidence type="ECO:0000313" key="1">
    <source>
        <dbReference type="EMBL" id="EEB12312.1"/>
    </source>
</evidence>
<dbReference type="Proteomes" id="UP000009046">
    <property type="component" value="Unassembled WGS sequence"/>
</dbReference>
<gene>
    <name evidence="2" type="primary">8236705</name>
    <name evidence="1" type="ORF">Phum_PHUM170210</name>
</gene>
<evidence type="ECO:0000313" key="2">
    <source>
        <dbReference type="EnsemblMetazoa" id="PHUM170210-PA"/>
    </source>
</evidence>
<dbReference type="EnsemblMetazoa" id="PHUM170210-RA">
    <property type="protein sequence ID" value="PHUM170210-PA"/>
    <property type="gene ID" value="PHUM170210"/>
</dbReference>
<keyword evidence="3" id="KW-1185">Reference proteome</keyword>
<dbReference type="EMBL" id="AAZO01001978">
    <property type="status" value="NOT_ANNOTATED_CDS"/>
    <property type="molecule type" value="Genomic_DNA"/>
</dbReference>
<dbReference type="VEuPathDB" id="VectorBase:PHUM170210"/>
<dbReference type="HOGENOM" id="CLU_174271_0_0_1"/>